<dbReference type="EMBL" id="WBMS02000032">
    <property type="protein sequence ID" value="MWA04958.1"/>
    <property type="molecule type" value="Genomic_DNA"/>
</dbReference>
<dbReference type="CDD" id="cd02440">
    <property type="entry name" value="AdoMet_MTases"/>
    <property type="match status" value="1"/>
</dbReference>
<reference evidence="4" key="1">
    <citation type="submission" date="2019-12" db="EMBL/GenBank/DDBJ databases">
        <title>Actinomadura physcomitrii sp. nov., a novel actinomycete isolated from moss [Physcomitrium sphaericum (Ludw) Fuernr].</title>
        <authorList>
            <person name="Zhuang X."/>
        </authorList>
    </citation>
    <scope>NUCLEOTIDE SEQUENCE [LARGE SCALE GENOMIC DNA]</scope>
    <source>
        <strain evidence="4">LD22</strain>
    </source>
</reference>
<dbReference type="PANTHER" id="PTHR43861">
    <property type="entry name" value="TRANS-ACONITATE 2-METHYLTRANSFERASE-RELATED"/>
    <property type="match status" value="1"/>
</dbReference>
<accession>A0A6I4MFG2</accession>
<gene>
    <name evidence="4" type="ORF">F8568_032255</name>
</gene>
<dbReference type="RefSeq" id="WP_151597461.1">
    <property type="nucleotide sequence ID" value="NZ_WBMS02000032.1"/>
</dbReference>
<dbReference type="InterPro" id="IPR041698">
    <property type="entry name" value="Methyltransf_25"/>
</dbReference>
<dbReference type="GO" id="GO:0032259">
    <property type="term" value="P:methylation"/>
    <property type="evidence" value="ECO:0007669"/>
    <property type="project" value="UniProtKB-KW"/>
</dbReference>
<sequence length="211" mass="22506">MSPKGSVKPAIVRQFARPRGAAGHIAGWIMAHRGSNVQRNQWVVSLLEVQPGQRILEVGFGPGVALAETVRRVGATGHVYGIDRSEVMLRHASRRNAAAVRAGRITLVQAPVEALPAGFEGPFDAVYAVNSLEFWALPAERLAQLQRRLVPGGRLAIATQPRGADAARDPALAARERMEMFERAGLTGVRSHTLPLHPPVVCVIGAKGTGG</sequence>
<evidence type="ECO:0000256" key="2">
    <source>
        <dbReference type="ARBA" id="ARBA00022679"/>
    </source>
</evidence>
<keyword evidence="2" id="KW-0808">Transferase</keyword>
<keyword evidence="1 4" id="KW-0489">Methyltransferase</keyword>
<comment type="caution">
    <text evidence="4">The sequence shown here is derived from an EMBL/GenBank/DDBJ whole genome shotgun (WGS) entry which is preliminary data.</text>
</comment>
<dbReference type="SUPFAM" id="SSF53335">
    <property type="entry name" value="S-adenosyl-L-methionine-dependent methyltransferases"/>
    <property type="match status" value="1"/>
</dbReference>
<name>A0A6I4MFG2_9ACTN</name>
<organism evidence="4 5">
    <name type="scientific">Actinomadura physcomitrii</name>
    <dbReference type="NCBI Taxonomy" id="2650748"/>
    <lineage>
        <taxon>Bacteria</taxon>
        <taxon>Bacillati</taxon>
        <taxon>Actinomycetota</taxon>
        <taxon>Actinomycetes</taxon>
        <taxon>Streptosporangiales</taxon>
        <taxon>Thermomonosporaceae</taxon>
        <taxon>Actinomadura</taxon>
    </lineage>
</organism>
<dbReference type="PANTHER" id="PTHR43861:SF1">
    <property type="entry name" value="TRANS-ACONITATE 2-METHYLTRANSFERASE"/>
    <property type="match status" value="1"/>
</dbReference>
<dbReference type="Gene3D" id="3.40.50.150">
    <property type="entry name" value="Vaccinia Virus protein VP39"/>
    <property type="match status" value="1"/>
</dbReference>
<evidence type="ECO:0000313" key="5">
    <source>
        <dbReference type="Proteomes" id="UP000462055"/>
    </source>
</evidence>
<dbReference type="GO" id="GO:0008168">
    <property type="term" value="F:methyltransferase activity"/>
    <property type="evidence" value="ECO:0007669"/>
    <property type="project" value="UniProtKB-KW"/>
</dbReference>
<protein>
    <submittedName>
        <fullName evidence="4">Methyltransferase domain-containing protein</fullName>
    </submittedName>
</protein>
<dbReference type="Pfam" id="PF13649">
    <property type="entry name" value="Methyltransf_25"/>
    <property type="match status" value="1"/>
</dbReference>
<keyword evidence="5" id="KW-1185">Reference proteome</keyword>
<proteinExistence type="predicted"/>
<evidence type="ECO:0000259" key="3">
    <source>
        <dbReference type="Pfam" id="PF13649"/>
    </source>
</evidence>
<dbReference type="Proteomes" id="UP000462055">
    <property type="component" value="Unassembled WGS sequence"/>
</dbReference>
<feature type="domain" description="Methyltransferase" evidence="3">
    <location>
        <begin position="55"/>
        <end position="153"/>
    </location>
</feature>
<dbReference type="AlphaFoldDB" id="A0A6I4MFG2"/>
<dbReference type="InterPro" id="IPR029063">
    <property type="entry name" value="SAM-dependent_MTases_sf"/>
</dbReference>
<evidence type="ECO:0000256" key="1">
    <source>
        <dbReference type="ARBA" id="ARBA00022603"/>
    </source>
</evidence>
<evidence type="ECO:0000313" key="4">
    <source>
        <dbReference type="EMBL" id="MWA04958.1"/>
    </source>
</evidence>